<dbReference type="AlphaFoldDB" id="A0A1C4CAT7"/>
<keyword evidence="3" id="KW-1185">Reference proteome</keyword>
<dbReference type="InterPro" id="IPR051548">
    <property type="entry name" value="Grx-like_ET"/>
</dbReference>
<dbReference type="Proteomes" id="UP000181997">
    <property type="component" value="Unassembled WGS sequence"/>
</dbReference>
<dbReference type="GO" id="GO:0045454">
    <property type="term" value="P:cell redox homeostasis"/>
    <property type="evidence" value="ECO:0007669"/>
    <property type="project" value="TreeGrafter"/>
</dbReference>
<dbReference type="SUPFAM" id="SSF52833">
    <property type="entry name" value="Thioredoxin-like"/>
    <property type="match status" value="1"/>
</dbReference>
<gene>
    <name evidence="2" type="ORF">GA0061094_2808</name>
</gene>
<dbReference type="InterPro" id="IPR002109">
    <property type="entry name" value="Glutaredoxin"/>
</dbReference>
<name>A0A1C4CAT7_9BACI</name>
<sequence length="79" mass="8870">MMNQNVTVYSTNTCPYCTMMKNFLSGQGIPFKEVNVQEDPVAVRKLVETTGQMGVPQTEVNGQWVLGFDPNKVMELLNK</sequence>
<accession>A0A1C4CAT7</accession>
<dbReference type="PANTHER" id="PTHR34386">
    <property type="entry name" value="GLUTAREDOXIN"/>
    <property type="match status" value="1"/>
</dbReference>
<evidence type="ECO:0000313" key="2">
    <source>
        <dbReference type="EMBL" id="SCC16257.1"/>
    </source>
</evidence>
<dbReference type="PROSITE" id="PS51354">
    <property type="entry name" value="GLUTAREDOXIN_2"/>
    <property type="match status" value="1"/>
</dbReference>
<dbReference type="CDD" id="cd02976">
    <property type="entry name" value="NrdH"/>
    <property type="match status" value="1"/>
</dbReference>
<protein>
    <submittedName>
        <fullName evidence="2">Glutaredoxin-like protein, YruB-family</fullName>
    </submittedName>
</protein>
<reference evidence="3" key="1">
    <citation type="submission" date="2016-08" db="EMBL/GenBank/DDBJ databases">
        <authorList>
            <person name="Varghese N."/>
            <person name="Submissions Spin"/>
        </authorList>
    </citation>
    <scope>NUCLEOTIDE SEQUENCE [LARGE SCALE GENOMIC DNA]</scope>
    <source>
        <strain evidence="3">SGD-1123</strain>
    </source>
</reference>
<organism evidence="2 3">
    <name type="scientific">[Bacillus] enclensis</name>
    <dbReference type="NCBI Taxonomy" id="1402860"/>
    <lineage>
        <taxon>Bacteria</taxon>
        <taxon>Bacillati</taxon>
        <taxon>Bacillota</taxon>
        <taxon>Bacilli</taxon>
        <taxon>Bacillales</taxon>
        <taxon>Bacillaceae</taxon>
        <taxon>Rossellomorea</taxon>
    </lineage>
</organism>
<dbReference type="EMBL" id="FMAU01000003">
    <property type="protein sequence ID" value="SCC16257.1"/>
    <property type="molecule type" value="Genomic_DNA"/>
</dbReference>
<dbReference type="InterPro" id="IPR036249">
    <property type="entry name" value="Thioredoxin-like_sf"/>
</dbReference>
<dbReference type="Pfam" id="PF00462">
    <property type="entry name" value="Glutaredoxin"/>
    <property type="match status" value="1"/>
</dbReference>
<feature type="domain" description="Glutaredoxin" evidence="1">
    <location>
        <begin position="6"/>
        <end position="65"/>
    </location>
</feature>
<dbReference type="Gene3D" id="3.40.30.10">
    <property type="entry name" value="Glutaredoxin"/>
    <property type="match status" value="1"/>
</dbReference>
<evidence type="ECO:0000313" key="3">
    <source>
        <dbReference type="Proteomes" id="UP000181997"/>
    </source>
</evidence>
<dbReference type="GO" id="GO:0009055">
    <property type="term" value="F:electron transfer activity"/>
    <property type="evidence" value="ECO:0007669"/>
    <property type="project" value="TreeGrafter"/>
</dbReference>
<proteinExistence type="predicted"/>
<dbReference type="PANTHER" id="PTHR34386:SF1">
    <property type="entry name" value="GLUTAREDOXIN-LIKE PROTEIN NRDH"/>
    <property type="match status" value="1"/>
</dbReference>
<evidence type="ECO:0000259" key="1">
    <source>
        <dbReference type="Pfam" id="PF00462"/>
    </source>
</evidence>